<dbReference type="AlphaFoldDB" id="A0A3P7NZG3"/>
<organism evidence="3 4">
    <name type="scientific">Petrocella atlantisensis</name>
    <dbReference type="NCBI Taxonomy" id="2173034"/>
    <lineage>
        <taxon>Bacteria</taxon>
        <taxon>Bacillati</taxon>
        <taxon>Bacillota</taxon>
        <taxon>Clostridia</taxon>
        <taxon>Lachnospirales</taxon>
        <taxon>Vallitaleaceae</taxon>
        <taxon>Petrocella</taxon>
    </lineage>
</organism>
<dbReference type="InterPro" id="IPR001119">
    <property type="entry name" value="SLH_dom"/>
</dbReference>
<name>A0A3P7NZG3_9FIRM</name>
<evidence type="ECO:0000313" key="4">
    <source>
        <dbReference type="Proteomes" id="UP000279029"/>
    </source>
</evidence>
<evidence type="ECO:0000259" key="2">
    <source>
        <dbReference type="PROSITE" id="PS51272"/>
    </source>
</evidence>
<proteinExistence type="predicted"/>
<keyword evidence="1" id="KW-0677">Repeat</keyword>
<dbReference type="KEGG" id="cbar:PATL70BA_2711"/>
<keyword evidence="4" id="KW-1185">Reference proteome</keyword>
<dbReference type="OrthoDB" id="1862659at2"/>
<feature type="domain" description="SLH" evidence="2">
    <location>
        <begin position="280"/>
        <end position="343"/>
    </location>
</feature>
<dbReference type="EMBL" id="LR130778">
    <property type="protein sequence ID" value="VDN48614.1"/>
    <property type="molecule type" value="Genomic_DNA"/>
</dbReference>
<evidence type="ECO:0000256" key="1">
    <source>
        <dbReference type="ARBA" id="ARBA00022737"/>
    </source>
</evidence>
<dbReference type="Proteomes" id="UP000279029">
    <property type="component" value="Chromosome"/>
</dbReference>
<reference evidence="3 4" key="1">
    <citation type="submission" date="2018-09" db="EMBL/GenBank/DDBJ databases">
        <authorList>
            <person name="Postec A."/>
        </authorList>
    </citation>
    <scope>NUCLEOTIDE SEQUENCE [LARGE SCALE GENOMIC DNA]</scope>
    <source>
        <strain evidence="3">70B-A</strain>
    </source>
</reference>
<sequence>MRRIWGVVASLLVIMTLLSGCMDIRLDFFLKKDGSGGIHSFVASNQSVMGEGETVDMDSDFVEEMGINEDYVQIERKPIEYYKDEMLFVGEENRIEFNHPLIAFSDISQEEELEWSYQGDDVYRFEIPLSDLSNEVDDQEMVQMSAVFKAMGGQIIYSFETDYVVIAHNADYIKEKAIYVWDLTDDVFSQSSERAFGFIEIRIDSEPSENLLRRELEEDHDLDRTHRDFHGEILKALGYLKGTDEGLELDRELTRAEGAIMYSRLLDLEEEVITFASEQSDYVSGFMDVPNWAEDTINYLHYKGLIKGLSDDIYGSNAKMTEAQYTTLVLRALGYLDDEGDFTWDASIDKAIEIGLYEDDLRDYVYIHDSQDDIEFTRRKMSYISYNALFFENIKTSEMLYESN</sequence>
<dbReference type="PROSITE" id="PS51257">
    <property type="entry name" value="PROKAR_LIPOPROTEIN"/>
    <property type="match status" value="1"/>
</dbReference>
<gene>
    <name evidence="3" type="ORF">PATL70BA_2711</name>
</gene>
<accession>A0A3P7NZG3</accession>
<protein>
    <recommendedName>
        <fullName evidence="2">SLH domain-containing protein</fullName>
    </recommendedName>
</protein>
<dbReference type="RefSeq" id="WP_125137726.1">
    <property type="nucleotide sequence ID" value="NZ_LR130778.1"/>
</dbReference>
<evidence type="ECO:0000313" key="3">
    <source>
        <dbReference type="EMBL" id="VDN48614.1"/>
    </source>
</evidence>
<dbReference type="PROSITE" id="PS51272">
    <property type="entry name" value="SLH"/>
    <property type="match status" value="1"/>
</dbReference>